<dbReference type="InterPro" id="IPR008920">
    <property type="entry name" value="TF_FadR/GntR_C"/>
</dbReference>
<keyword evidence="2" id="KW-0238">DNA-binding</keyword>
<sequence length="232" mass="25250">MANSAVARVGRDAISETLGREIVDGAHRSGAVLTLESLQQRFGVSRTVARDSVKVLESHGLLYSKRRIGLVVTAAKHWDVMSPSVIAWRLASADARGAFIELTQLRIAVETEAAALAAARRTEVQAHQMLDLAATMRRLGESEQLTEFITADIAFHRLMLEAGGNSMFAALADVVAEVLSGRTQHGLMPTRPMPEALDAHDGVARAIADQDPREARRYMEVLVDEVRSALEE</sequence>
<keyword evidence="6" id="KW-1185">Reference proteome</keyword>
<evidence type="ECO:0000256" key="3">
    <source>
        <dbReference type="ARBA" id="ARBA00023163"/>
    </source>
</evidence>
<dbReference type="PANTHER" id="PTHR43537:SF44">
    <property type="entry name" value="GNTR FAMILY REGULATORY PROTEIN"/>
    <property type="match status" value="1"/>
</dbReference>
<feature type="domain" description="HTH gntR-type" evidence="4">
    <location>
        <begin position="8"/>
        <end position="75"/>
    </location>
</feature>
<dbReference type="InterPro" id="IPR011711">
    <property type="entry name" value="GntR_C"/>
</dbReference>
<dbReference type="SUPFAM" id="SSF46785">
    <property type="entry name" value="Winged helix' DNA-binding domain"/>
    <property type="match status" value="1"/>
</dbReference>
<dbReference type="PANTHER" id="PTHR43537">
    <property type="entry name" value="TRANSCRIPTIONAL REGULATOR, GNTR FAMILY"/>
    <property type="match status" value="1"/>
</dbReference>
<gene>
    <name evidence="5" type="ORF">EV640_10712</name>
</gene>
<dbReference type="EMBL" id="SOAN01000007">
    <property type="protein sequence ID" value="TDS84616.1"/>
    <property type="molecule type" value="Genomic_DNA"/>
</dbReference>
<keyword evidence="1" id="KW-0805">Transcription regulation</keyword>
<reference evidence="5 6" key="1">
    <citation type="submission" date="2019-03" db="EMBL/GenBank/DDBJ databases">
        <title>Genomic Encyclopedia of Type Strains, Phase III (KMG-III): the genomes of soil and plant-associated and newly described type strains.</title>
        <authorList>
            <person name="Whitman W."/>
        </authorList>
    </citation>
    <scope>NUCLEOTIDE SEQUENCE [LARGE SCALE GENOMIC DNA]</scope>
    <source>
        <strain evidence="5 6">DSM 27373</strain>
    </source>
</reference>
<accession>A0A4R7G0N5</accession>
<dbReference type="Proteomes" id="UP000294506">
    <property type="component" value="Unassembled WGS sequence"/>
</dbReference>
<dbReference type="InterPro" id="IPR036390">
    <property type="entry name" value="WH_DNA-bd_sf"/>
</dbReference>
<dbReference type="RefSeq" id="WP_036475353.1">
    <property type="nucleotide sequence ID" value="NZ_JBIMET010000001.1"/>
</dbReference>
<name>A0A4R7G0N5_9MICC</name>
<proteinExistence type="predicted"/>
<dbReference type="SMART" id="SM00895">
    <property type="entry name" value="FCD"/>
    <property type="match status" value="1"/>
</dbReference>
<evidence type="ECO:0000313" key="5">
    <source>
        <dbReference type="EMBL" id="TDS84616.1"/>
    </source>
</evidence>
<evidence type="ECO:0000313" key="6">
    <source>
        <dbReference type="Proteomes" id="UP000294506"/>
    </source>
</evidence>
<dbReference type="InterPro" id="IPR036388">
    <property type="entry name" value="WH-like_DNA-bd_sf"/>
</dbReference>
<evidence type="ECO:0000259" key="4">
    <source>
        <dbReference type="PROSITE" id="PS50949"/>
    </source>
</evidence>
<organism evidence="5 6">
    <name type="scientific">Nesterenkonia aurantiaca</name>
    <dbReference type="NCBI Taxonomy" id="1436010"/>
    <lineage>
        <taxon>Bacteria</taxon>
        <taxon>Bacillati</taxon>
        <taxon>Actinomycetota</taxon>
        <taxon>Actinomycetes</taxon>
        <taxon>Micrococcales</taxon>
        <taxon>Micrococcaceae</taxon>
        <taxon>Nesterenkonia</taxon>
    </lineage>
</organism>
<dbReference type="PROSITE" id="PS50949">
    <property type="entry name" value="HTH_GNTR"/>
    <property type="match status" value="1"/>
</dbReference>
<protein>
    <submittedName>
        <fullName evidence="5">GntR family transcriptional regulator</fullName>
    </submittedName>
</protein>
<keyword evidence="3" id="KW-0804">Transcription</keyword>
<comment type="caution">
    <text evidence="5">The sequence shown here is derived from an EMBL/GenBank/DDBJ whole genome shotgun (WGS) entry which is preliminary data.</text>
</comment>
<dbReference type="GO" id="GO:0003677">
    <property type="term" value="F:DNA binding"/>
    <property type="evidence" value="ECO:0007669"/>
    <property type="project" value="UniProtKB-KW"/>
</dbReference>
<dbReference type="Gene3D" id="1.10.10.10">
    <property type="entry name" value="Winged helix-like DNA-binding domain superfamily/Winged helix DNA-binding domain"/>
    <property type="match status" value="1"/>
</dbReference>
<evidence type="ECO:0000256" key="2">
    <source>
        <dbReference type="ARBA" id="ARBA00023125"/>
    </source>
</evidence>
<dbReference type="Pfam" id="PF00392">
    <property type="entry name" value="GntR"/>
    <property type="match status" value="1"/>
</dbReference>
<dbReference type="SUPFAM" id="SSF48008">
    <property type="entry name" value="GntR ligand-binding domain-like"/>
    <property type="match status" value="1"/>
</dbReference>
<dbReference type="InterPro" id="IPR000524">
    <property type="entry name" value="Tscrpt_reg_HTH_GntR"/>
</dbReference>
<dbReference type="GO" id="GO:0003700">
    <property type="term" value="F:DNA-binding transcription factor activity"/>
    <property type="evidence" value="ECO:0007669"/>
    <property type="project" value="InterPro"/>
</dbReference>
<dbReference type="AlphaFoldDB" id="A0A4R7G0N5"/>
<evidence type="ECO:0000256" key="1">
    <source>
        <dbReference type="ARBA" id="ARBA00023015"/>
    </source>
</evidence>
<dbReference type="Gene3D" id="1.20.120.530">
    <property type="entry name" value="GntR ligand-binding domain-like"/>
    <property type="match status" value="1"/>
</dbReference>
<dbReference type="Pfam" id="PF07729">
    <property type="entry name" value="FCD"/>
    <property type="match status" value="1"/>
</dbReference>